<proteinExistence type="predicted"/>
<feature type="region of interest" description="Disordered" evidence="1">
    <location>
        <begin position="84"/>
        <end position="128"/>
    </location>
</feature>
<name>A0AA50AF56_9VIRU</name>
<reference evidence="2" key="1">
    <citation type="submission" date="2023-04" db="EMBL/GenBank/DDBJ databases">
        <title>The human skin virome in hidradenitis suppurativa patients.</title>
        <authorList>
            <person name="Jansen D."/>
        </authorList>
    </citation>
    <scope>NUCLEOTIDE SEQUENCE</scope>
    <source>
        <strain evidence="2">VC4_HSPhageD</strain>
    </source>
</reference>
<protein>
    <submittedName>
        <fullName evidence="2">Uncharacterized protein</fullName>
    </submittedName>
</protein>
<evidence type="ECO:0000256" key="1">
    <source>
        <dbReference type="SAM" id="MobiDB-lite"/>
    </source>
</evidence>
<dbReference type="EMBL" id="OQ890325">
    <property type="protein sequence ID" value="WLJ26349.1"/>
    <property type="molecule type" value="Genomic_DNA"/>
</dbReference>
<evidence type="ECO:0000313" key="2">
    <source>
        <dbReference type="EMBL" id="WLJ26349.1"/>
    </source>
</evidence>
<sequence>MQDLNLIRVLRRVDSDGKAIFDYILNATKDNGQTVETEIKHENYGVLKDLNDIVESFITKEDELEILKKTVEYMSVSKAKEVDTEDTKLDLPPNVDLPNTENPVIPDLPNADNIGVPPSPDLPNNVDLPNLEKEVLSKIEENKESEGK</sequence>
<accession>A0AA50AF56</accession>
<organism evidence="2">
    <name type="scientific">Firmicutes phage HS19</name>
    <dbReference type="NCBI Taxonomy" id="3056397"/>
    <lineage>
        <taxon>Viruses</taxon>
    </lineage>
</organism>